<name>A0A1Z4F4S8_9MYCO</name>
<gene>
    <name evidence="1" type="ORF">MSTE_04907</name>
</gene>
<dbReference type="Proteomes" id="UP000217954">
    <property type="component" value="Chromosome"/>
</dbReference>
<accession>A0A1Z4F4S8</accession>
<reference evidence="1 2" key="2">
    <citation type="journal article" date="2017" name="Int. J. Syst. Evol. Microbiol.">
        <title>Mycobacterium stephanolepidis sp. nov., a rapidly growing species related to Mycobacterium chelonae, isolated from marine teleost fish, Stephanolepis cirrhifer.</title>
        <authorList>
            <person name="Fukano H."/>
            <person name="Wada S."/>
            <person name="Kurata O."/>
            <person name="Katayama K."/>
            <person name="Fujiwara N."/>
            <person name="Hoshino Y."/>
        </authorList>
    </citation>
    <scope>NUCLEOTIDE SEQUENCE [LARGE SCALE GENOMIC DNA]</scope>
    <source>
        <strain evidence="1 2">NJB0901</strain>
    </source>
</reference>
<dbReference type="KEGG" id="mste:MSTE_04907"/>
<evidence type="ECO:0000313" key="2">
    <source>
        <dbReference type="Proteomes" id="UP000217954"/>
    </source>
</evidence>
<dbReference type="AlphaFoldDB" id="A0A1Z4F4S8"/>
<keyword evidence="2" id="KW-1185">Reference proteome</keyword>
<dbReference type="EMBL" id="AP018165">
    <property type="protein sequence ID" value="BAY00199.1"/>
    <property type="molecule type" value="Genomic_DNA"/>
</dbReference>
<sequence length="48" mass="5295">MSLTATGIFEITLISPGNLMFDRMDVPVSDLKRATRERTGRAGHHHTG</sequence>
<protein>
    <submittedName>
        <fullName evidence="1">Uncharacterized protein</fullName>
    </submittedName>
</protein>
<organism evidence="1 2">
    <name type="scientific">[Mycobacterium] stephanolepidis</name>
    <dbReference type="NCBI Taxonomy" id="1520670"/>
    <lineage>
        <taxon>Bacteria</taxon>
        <taxon>Bacillati</taxon>
        <taxon>Actinomycetota</taxon>
        <taxon>Actinomycetes</taxon>
        <taxon>Mycobacteriales</taxon>
        <taxon>Mycobacteriaceae</taxon>
        <taxon>Mycobacteroides</taxon>
    </lineage>
</organism>
<evidence type="ECO:0000313" key="1">
    <source>
        <dbReference type="EMBL" id="BAY00199.1"/>
    </source>
</evidence>
<reference evidence="2" key="1">
    <citation type="journal article" date="2017" name="Genome Announc.">
        <title>Complete Genome Sequence of Mycobacterium stephanolepidis.</title>
        <authorList>
            <person name="Fukano H."/>
            <person name="Yoshida M."/>
            <person name="Katayama Y."/>
            <person name="Omatsu T."/>
            <person name="Mizutani T."/>
            <person name="Kurata O."/>
            <person name="Wada S."/>
            <person name="Hoshino Y."/>
        </authorList>
    </citation>
    <scope>NUCLEOTIDE SEQUENCE [LARGE SCALE GENOMIC DNA]</scope>
    <source>
        <strain evidence="2">NJB0901</strain>
    </source>
</reference>
<proteinExistence type="predicted"/>